<accession>A0A162IIT7</accession>
<feature type="domain" description="DUF4435" evidence="1">
    <location>
        <begin position="29"/>
        <end position="176"/>
    </location>
</feature>
<evidence type="ECO:0000259" key="1">
    <source>
        <dbReference type="Pfam" id="PF14491"/>
    </source>
</evidence>
<evidence type="ECO:0000313" key="2">
    <source>
        <dbReference type="EMBL" id="KYL00807.1"/>
    </source>
</evidence>
<dbReference type="EMBL" id="LVEA01000096">
    <property type="protein sequence ID" value="KYL00807.1"/>
    <property type="molecule type" value="Genomic_DNA"/>
</dbReference>
<protein>
    <recommendedName>
        <fullName evidence="1">DUF4435 domain-containing protein</fullName>
    </recommendedName>
</protein>
<proteinExistence type="predicted"/>
<reference evidence="2 3" key="1">
    <citation type="submission" date="2016-03" db="EMBL/GenBank/DDBJ databases">
        <title>Comparative genomics of human isolates of Fusobacterium necrophorum.</title>
        <authorList>
            <person name="Jensen A."/>
            <person name="Bank S."/>
            <person name="Andersen P.S."/>
            <person name="Kristensen L.H."/>
            <person name="Prag J."/>
        </authorList>
    </citation>
    <scope>NUCLEOTIDE SEQUENCE [LARGE SCALE GENOMIC DNA]</scope>
    <source>
        <strain evidence="2 3">LS_1264</strain>
    </source>
</reference>
<evidence type="ECO:0000313" key="3">
    <source>
        <dbReference type="Proteomes" id="UP000075816"/>
    </source>
</evidence>
<dbReference type="RefSeq" id="WP_005959417.1">
    <property type="nucleotide sequence ID" value="NZ_CAXOUJ010000002.1"/>
</dbReference>
<dbReference type="Pfam" id="PF14491">
    <property type="entry name" value="DUF4435"/>
    <property type="match status" value="1"/>
</dbReference>
<comment type="caution">
    <text evidence="2">The sequence shown here is derived from an EMBL/GenBank/DDBJ whole genome shotgun (WGS) entry which is preliminary data.</text>
</comment>
<sequence>MNIISPEIKKFSKKIEVDSSVIGRFLSHNIVIFVEDKKRGHYYKKLLTGLYPTWDKKISIIDTQKGKTGVLETYHRSSRYKEEKHKYYILDKDFDDKYPEQHPHFTIKNSYSYLYKYLKKHSNFLIWDRYCIENYFISVSLLKDVICSFSACSVCEKDIEKILKYVDFLSKNQLKNQLAFTKRELNYVSYIESSTLRVDWKKLLQQSKEILLVYKNSNFCNYKYTYIKKYDINAKKVLELIISWCSSSSIFSDIISQNSFSNLLLDFSLKINTQDILELKQELNKIIK</sequence>
<organism evidence="2 3">
    <name type="scientific">Fusobacterium necrophorum subsp. funduliforme</name>
    <dbReference type="NCBI Taxonomy" id="143387"/>
    <lineage>
        <taxon>Bacteria</taxon>
        <taxon>Fusobacteriati</taxon>
        <taxon>Fusobacteriota</taxon>
        <taxon>Fusobacteriia</taxon>
        <taxon>Fusobacteriales</taxon>
        <taxon>Fusobacteriaceae</taxon>
        <taxon>Fusobacterium</taxon>
    </lineage>
</organism>
<gene>
    <name evidence="2" type="ORF">A2J07_08200</name>
</gene>
<dbReference type="Proteomes" id="UP000075816">
    <property type="component" value="Unassembled WGS sequence"/>
</dbReference>
<dbReference type="AlphaFoldDB" id="A0A162IIT7"/>
<dbReference type="InterPro" id="IPR029492">
    <property type="entry name" value="DUF4435"/>
</dbReference>
<name>A0A162IIT7_9FUSO</name>